<evidence type="ECO:0000256" key="1">
    <source>
        <dbReference type="SAM" id="Phobius"/>
    </source>
</evidence>
<reference evidence="2 3" key="1">
    <citation type="submission" date="2014-02" db="EMBL/GenBank/DDBJ databases">
        <title>The genome sequence of Colletotrichum simmondsii CBS122122.</title>
        <authorList>
            <person name="Baroncelli R."/>
            <person name="Thon M.R."/>
        </authorList>
    </citation>
    <scope>NUCLEOTIDE SEQUENCE [LARGE SCALE GENOMIC DNA]</scope>
    <source>
        <strain evidence="2 3">CBS122122</strain>
    </source>
</reference>
<dbReference type="EMBL" id="JFBX01000431">
    <property type="protein sequence ID" value="KXH38931.1"/>
    <property type="molecule type" value="Genomic_DNA"/>
</dbReference>
<protein>
    <submittedName>
        <fullName evidence="2">Uncharacterized protein</fullName>
    </submittedName>
</protein>
<name>A0A135SSV8_9PEZI</name>
<keyword evidence="1" id="KW-0472">Membrane</keyword>
<feature type="transmembrane region" description="Helical" evidence="1">
    <location>
        <begin position="404"/>
        <end position="425"/>
    </location>
</feature>
<organism evidence="2 3">
    <name type="scientific">Colletotrichum simmondsii</name>
    <dbReference type="NCBI Taxonomy" id="703756"/>
    <lineage>
        <taxon>Eukaryota</taxon>
        <taxon>Fungi</taxon>
        <taxon>Dikarya</taxon>
        <taxon>Ascomycota</taxon>
        <taxon>Pezizomycotina</taxon>
        <taxon>Sordariomycetes</taxon>
        <taxon>Hypocreomycetidae</taxon>
        <taxon>Glomerellales</taxon>
        <taxon>Glomerellaceae</taxon>
        <taxon>Colletotrichum</taxon>
        <taxon>Colletotrichum acutatum species complex</taxon>
    </lineage>
</organism>
<accession>A0A135SSV8</accession>
<dbReference type="Pfam" id="PF11915">
    <property type="entry name" value="DUF3433"/>
    <property type="match status" value="1"/>
</dbReference>
<keyword evidence="3" id="KW-1185">Reference proteome</keyword>
<dbReference type="AlphaFoldDB" id="A0A135SSV8"/>
<proteinExistence type="predicted"/>
<sequence>MMPSTPPSSHSGAYEEAVCSEKIVHANSQGPCELCLSIACSFAGAETTSSTNLATSNNTNCCFDGEAEHDATCPEQINPADHYGRCELCLSIASPYIDIDTLFQTHGDFASNGDHNTDDENRDENLYWSENDGTWGPSWLQPAVLSTFAVLFSAASIGLFAMLHISLKNNRLGVGQESENELRFEGCELPLPGPGDIDTIDRVDQDHLWNAQRFLAHWGSHSSLAIPTSCVGLSDNTNKYLYFAARFERPPEDSSSPVLKSLSAVLCYSGSWISRVKVIDNAGVPVVLSPPSEVRHPVTTNLWDLIDTSTPFGGWNASRINWVTGPVQTAYNFFDILPSPNVDEMDVSLYTNEVLYQSTMNMSRILGPWIAHYRLRQSIDQPANFSNATGTWTITVHGLTVNKWVCLSMATFFGLFGLMLALTIFTSGRITKIWTHAEGALRVAPRFEDTATQWGTCSFAPLVLKFWARTTVTIYFVVIGLGLCVGLRLSETPQGIATFSPENHIQLWASAPSLVVLSITMYINSCDTAYRGLAMLSKLSKKTCRAAEIDVSFLDMFGLQVLYRSLRVQVGVATLTQVFTILGVFLTTIAPSIPNIGSSVDSSTFPIQQKTWLGPGRTADGEDRWADWYARVNILAAKLNSTCREVPPSNYDLTGLRMRNNAANNSFNVSPQITEYFTCPNGSTAQLHQNLGVANADGSVQDLPWRTSFDIPNIDNQFENTSDGDHGAIPDVFLNDSRIGWLDSWFGTLVQPNGRFHVDAFGDSKLKEEILEDIHHLYGFLAAQLANVENRFEVTQSSRGMPPPSLPNLTAIISTYNRKIILDSWPAHIMIGILAVTVIYNIYTLVASAMGSARGKQMALNLNVKGLAPDGFNSIAAMTALLKDSNAMDHLPEGAEHMSKKELHEKLSGLQFRMGWFWRESTQTRHYTIGVLDDENFEFLGDKDDIAREDALLRHPPE</sequence>
<feature type="transmembrane region" description="Helical" evidence="1">
    <location>
        <begin position="825"/>
        <end position="846"/>
    </location>
</feature>
<dbReference type="Proteomes" id="UP000070328">
    <property type="component" value="Unassembled WGS sequence"/>
</dbReference>
<gene>
    <name evidence="2" type="ORF">CSIM01_06068</name>
</gene>
<feature type="transmembrane region" description="Helical" evidence="1">
    <location>
        <begin position="466"/>
        <end position="485"/>
    </location>
</feature>
<keyword evidence="1" id="KW-1133">Transmembrane helix</keyword>
<dbReference type="InterPro" id="IPR021840">
    <property type="entry name" value="DUF3433"/>
</dbReference>
<keyword evidence="1" id="KW-0812">Transmembrane</keyword>
<evidence type="ECO:0000313" key="3">
    <source>
        <dbReference type="Proteomes" id="UP000070328"/>
    </source>
</evidence>
<comment type="caution">
    <text evidence="2">The sequence shown here is derived from an EMBL/GenBank/DDBJ whole genome shotgun (WGS) entry which is preliminary data.</text>
</comment>
<evidence type="ECO:0000313" key="2">
    <source>
        <dbReference type="EMBL" id="KXH38931.1"/>
    </source>
</evidence>
<feature type="transmembrane region" description="Helical" evidence="1">
    <location>
        <begin position="139"/>
        <end position="163"/>
    </location>
</feature>